<keyword evidence="8" id="KW-0472">Membrane</keyword>
<organism evidence="11 12">
    <name type="scientific">Daucus carota subsp. sativus</name>
    <name type="common">Carrot</name>
    <dbReference type="NCBI Taxonomy" id="79200"/>
    <lineage>
        <taxon>Eukaryota</taxon>
        <taxon>Viridiplantae</taxon>
        <taxon>Streptophyta</taxon>
        <taxon>Embryophyta</taxon>
        <taxon>Tracheophyta</taxon>
        <taxon>Spermatophyta</taxon>
        <taxon>Magnoliopsida</taxon>
        <taxon>eudicotyledons</taxon>
        <taxon>Gunneridae</taxon>
        <taxon>Pentapetalae</taxon>
        <taxon>asterids</taxon>
        <taxon>campanulids</taxon>
        <taxon>Apiales</taxon>
        <taxon>Apiaceae</taxon>
        <taxon>Apioideae</taxon>
        <taxon>Scandiceae</taxon>
        <taxon>Daucinae</taxon>
        <taxon>Daucus</taxon>
        <taxon>Daucus sect. Daucus</taxon>
    </lineage>
</organism>
<keyword evidence="4" id="KW-0540">Nuclease</keyword>
<dbReference type="InterPro" id="IPR027806">
    <property type="entry name" value="HARBI1_dom"/>
</dbReference>
<comment type="subcellular location">
    <subcellularLocation>
        <location evidence="2">Nucleus</location>
    </subcellularLocation>
</comment>
<evidence type="ECO:0000256" key="4">
    <source>
        <dbReference type="ARBA" id="ARBA00022722"/>
    </source>
</evidence>
<evidence type="ECO:0000256" key="5">
    <source>
        <dbReference type="ARBA" id="ARBA00022723"/>
    </source>
</evidence>
<evidence type="ECO:0000256" key="1">
    <source>
        <dbReference type="ARBA" id="ARBA00001968"/>
    </source>
</evidence>
<dbReference type="GO" id="GO:0046872">
    <property type="term" value="F:metal ion binding"/>
    <property type="evidence" value="ECO:0007669"/>
    <property type="project" value="UniProtKB-KW"/>
</dbReference>
<keyword evidence="7" id="KW-0539">Nucleus</keyword>
<dbReference type="GO" id="GO:0016787">
    <property type="term" value="F:hydrolase activity"/>
    <property type="evidence" value="ECO:0007669"/>
    <property type="project" value="UniProtKB-KW"/>
</dbReference>
<evidence type="ECO:0000313" key="11">
    <source>
        <dbReference type="EMBL" id="WOH01177.1"/>
    </source>
</evidence>
<dbReference type="Pfam" id="PF26138">
    <property type="entry name" value="DUF8040"/>
    <property type="match status" value="1"/>
</dbReference>
<keyword evidence="12" id="KW-1185">Reference proteome</keyword>
<gene>
    <name evidence="11" type="ORF">DCAR_0520558</name>
</gene>
<dbReference type="GO" id="GO:0005634">
    <property type="term" value="C:nucleus"/>
    <property type="evidence" value="ECO:0007669"/>
    <property type="project" value="UniProtKB-SubCell"/>
</dbReference>
<evidence type="ECO:0000256" key="2">
    <source>
        <dbReference type="ARBA" id="ARBA00004123"/>
    </source>
</evidence>
<feature type="transmembrane region" description="Helical" evidence="8">
    <location>
        <begin position="20"/>
        <end position="39"/>
    </location>
</feature>
<keyword evidence="8" id="KW-1133">Transmembrane helix</keyword>
<feature type="domain" description="DUF8040" evidence="10">
    <location>
        <begin position="61"/>
        <end position="146"/>
    </location>
</feature>
<dbReference type="Pfam" id="PF13359">
    <property type="entry name" value="DDE_Tnp_4"/>
    <property type="match status" value="1"/>
</dbReference>
<reference evidence="11" key="1">
    <citation type="journal article" date="2016" name="Nat. Genet.">
        <title>A high-quality carrot genome assembly provides new insights into carotenoid accumulation and asterid genome evolution.</title>
        <authorList>
            <person name="Iorizzo M."/>
            <person name="Ellison S."/>
            <person name="Senalik D."/>
            <person name="Zeng P."/>
            <person name="Satapoomin P."/>
            <person name="Huang J."/>
            <person name="Bowman M."/>
            <person name="Iovene M."/>
            <person name="Sanseverino W."/>
            <person name="Cavagnaro P."/>
            <person name="Yildiz M."/>
            <person name="Macko-Podgorni A."/>
            <person name="Moranska E."/>
            <person name="Grzebelus E."/>
            <person name="Grzebelus D."/>
            <person name="Ashrafi H."/>
            <person name="Zheng Z."/>
            <person name="Cheng S."/>
            <person name="Spooner D."/>
            <person name="Van Deynze A."/>
            <person name="Simon P."/>
        </authorList>
    </citation>
    <scope>NUCLEOTIDE SEQUENCE</scope>
    <source>
        <tissue evidence="11">Leaf</tissue>
    </source>
</reference>
<dbReference type="GO" id="GO:0004518">
    <property type="term" value="F:nuclease activity"/>
    <property type="evidence" value="ECO:0007669"/>
    <property type="project" value="UniProtKB-KW"/>
</dbReference>
<evidence type="ECO:0008006" key="13">
    <source>
        <dbReference type="Google" id="ProtNLM"/>
    </source>
</evidence>
<keyword evidence="5" id="KW-0479">Metal-binding</keyword>
<feature type="domain" description="DDE Tnp4" evidence="9">
    <location>
        <begin position="178"/>
        <end position="258"/>
    </location>
</feature>
<dbReference type="PANTHER" id="PTHR22930:SF281">
    <property type="entry name" value="NUCLEASE"/>
    <property type="match status" value="1"/>
</dbReference>
<evidence type="ECO:0000259" key="9">
    <source>
        <dbReference type="Pfam" id="PF13359"/>
    </source>
</evidence>
<dbReference type="InterPro" id="IPR058353">
    <property type="entry name" value="DUF8040"/>
</dbReference>
<dbReference type="InterPro" id="IPR045249">
    <property type="entry name" value="HARBI1-like"/>
</dbReference>
<evidence type="ECO:0000256" key="8">
    <source>
        <dbReference type="SAM" id="Phobius"/>
    </source>
</evidence>
<keyword evidence="8" id="KW-0812">Transmembrane</keyword>
<reference evidence="11" key="2">
    <citation type="submission" date="2022-03" db="EMBL/GenBank/DDBJ databases">
        <title>Draft title - Genomic analysis of global carrot germplasm unveils the trajectory of domestication and the origin of high carotenoid orange carrot.</title>
        <authorList>
            <person name="Iorizzo M."/>
            <person name="Ellison S."/>
            <person name="Senalik D."/>
            <person name="Macko-Podgorni A."/>
            <person name="Grzebelus D."/>
            <person name="Bostan H."/>
            <person name="Rolling W."/>
            <person name="Curaba J."/>
            <person name="Simon P."/>
        </authorList>
    </citation>
    <scope>NUCLEOTIDE SEQUENCE</scope>
    <source>
        <tissue evidence="11">Leaf</tissue>
    </source>
</reference>
<evidence type="ECO:0000259" key="10">
    <source>
        <dbReference type="Pfam" id="PF26138"/>
    </source>
</evidence>
<accession>A0AAF1B265</accession>
<evidence type="ECO:0000256" key="6">
    <source>
        <dbReference type="ARBA" id="ARBA00022801"/>
    </source>
</evidence>
<evidence type="ECO:0000313" key="12">
    <source>
        <dbReference type="Proteomes" id="UP000077755"/>
    </source>
</evidence>
<evidence type="ECO:0000256" key="7">
    <source>
        <dbReference type="ARBA" id="ARBA00023242"/>
    </source>
</evidence>
<sequence length="270" mass="31191">MSDELSIRDSCKRLRDDEDMELVTIVAGFIVVVAVVSYGQMYRVKDVTWNECERAKIRAIWMNTLTNDRMCREQLRLDIRRFEKLCHLLQSKGGLVTTRNVTVKEVVAQFLHILGHDLKNRTMQALFARSGETVSRQFHVVLESVLKLGQFFIKKVDHSTNYAHESKWKWFEGVVGALDGTHIKMTVPVEDRPRYRDRKGDTSTNVLATCDPDLRFTYVLPGWEGSASDPRVLRDALRRPNGLRVPRNKYFLVDLGYTNGWGLKDQEKSI</sequence>
<dbReference type="AlphaFoldDB" id="A0AAF1B265"/>
<comment type="similarity">
    <text evidence="3">Belongs to the HARBI1 family.</text>
</comment>
<dbReference type="EMBL" id="CP093347">
    <property type="protein sequence ID" value="WOH01177.1"/>
    <property type="molecule type" value="Genomic_DNA"/>
</dbReference>
<protein>
    <recommendedName>
        <fullName evidence="13">DDE Tnp4 domain-containing protein</fullName>
    </recommendedName>
</protein>
<dbReference type="Proteomes" id="UP000077755">
    <property type="component" value="Chromosome 5"/>
</dbReference>
<proteinExistence type="inferred from homology"/>
<name>A0AAF1B265_DAUCS</name>
<dbReference type="PANTHER" id="PTHR22930">
    <property type="match status" value="1"/>
</dbReference>
<keyword evidence="6" id="KW-0378">Hydrolase</keyword>
<comment type="cofactor">
    <cofactor evidence="1">
        <name>a divalent metal cation</name>
        <dbReference type="ChEBI" id="CHEBI:60240"/>
    </cofactor>
</comment>
<evidence type="ECO:0000256" key="3">
    <source>
        <dbReference type="ARBA" id="ARBA00006958"/>
    </source>
</evidence>